<evidence type="ECO:0000313" key="2">
    <source>
        <dbReference type="Proteomes" id="UP000747542"/>
    </source>
</evidence>
<feature type="non-terminal residue" evidence="1">
    <location>
        <position position="126"/>
    </location>
</feature>
<keyword evidence="2" id="KW-1185">Reference proteome</keyword>
<reference evidence="1" key="1">
    <citation type="journal article" date="2021" name="Sci. Adv.">
        <title>The American lobster genome reveals insights on longevity, neural, and immune adaptations.</title>
        <authorList>
            <person name="Polinski J.M."/>
            <person name="Zimin A.V."/>
            <person name="Clark K.F."/>
            <person name="Kohn A.B."/>
            <person name="Sadowski N."/>
            <person name="Timp W."/>
            <person name="Ptitsyn A."/>
            <person name="Khanna P."/>
            <person name="Romanova D.Y."/>
            <person name="Williams P."/>
            <person name="Greenwood S.J."/>
            <person name="Moroz L.L."/>
            <person name="Walt D.R."/>
            <person name="Bodnar A.G."/>
        </authorList>
    </citation>
    <scope>NUCLEOTIDE SEQUENCE</scope>
    <source>
        <strain evidence="1">GMGI-L3</strain>
    </source>
</reference>
<evidence type="ECO:0000313" key="1">
    <source>
        <dbReference type="EMBL" id="KAG7171504.1"/>
    </source>
</evidence>
<dbReference type="Proteomes" id="UP000747542">
    <property type="component" value="Unassembled WGS sequence"/>
</dbReference>
<organism evidence="1 2">
    <name type="scientific">Homarus americanus</name>
    <name type="common">American lobster</name>
    <dbReference type="NCBI Taxonomy" id="6706"/>
    <lineage>
        <taxon>Eukaryota</taxon>
        <taxon>Metazoa</taxon>
        <taxon>Ecdysozoa</taxon>
        <taxon>Arthropoda</taxon>
        <taxon>Crustacea</taxon>
        <taxon>Multicrustacea</taxon>
        <taxon>Malacostraca</taxon>
        <taxon>Eumalacostraca</taxon>
        <taxon>Eucarida</taxon>
        <taxon>Decapoda</taxon>
        <taxon>Pleocyemata</taxon>
        <taxon>Astacidea</taxon>
        <taxon>Nephropoidea</taxon>
        <taxon>Nephropidae</taxon>
        <taxon>Homarus</taxon>
    </lineage>
</organism>
<feature type="non-terminal residue" evidence="1">
    <location>
        <position position="1"/>
    </location>
</feature>
<proteinExistence type="predicted"/>
<sequence length="126" mass="14820">IPVHQIKLLCVTSENDIGVIIDNTLKFKEHIIEKTKKANSMMEIIRNSFQFLNTVQRLLSHFINCILTLQAQFGDPYTKNMTDKIESVQRRATRQLSRMKDLAYPDRLRKLKLPSLKYKLLRTDMI</sequence>
<accession>A0A8J5N1J2</accession>
<name>A0A8J5N1J2_HOMAM</name>
<dbReference type="AlphaFoldDB" id="A0A8J5N1J2"/>
<gene>
    <name evidence="1" type="ORF">Hamer_G018627</name>
</gene>
<protein>
    <submittedName>
        <fullName evidence="1">Uncharacterized protein</fullName>
    </submittedName>
</protein>
<dbReference type="EMBL" id="JAHLQT010012106">
    <property type="protein sequence ID" value="KAG7171504.1"/>
    <property type="molecule type" value="Genomic_DNA"/>
</dbReference>
<comment type="caution">
    <text evidence="1">The sequence shown here is derived from an EMBL/GenBank/DDBJ whole genome shotgun (WGS) entry which is preliminary data.</text>
</comment>